<keyword evidence="2" id="KW-1185">Reference proteome</keyword>
<proteinExistence type="predicted"/>
<dbReference type="Proteomes" id="UP001275084">
    <property type="component" value="Unassembled WGS sequence"/>
</dbReference>
<gene>
    <name evidence="1" type="ORF">B0T25DRAFT_232572</name>
</gene>
<dbReference type="AlphaFoldDB" id="A0AAJ0HDS6"/>
<reference evidence="1" key="2">
    <citation type="submission" date="2023-06" db="EMBL/GenBank/DDBJ databases">
        <authorList>
            <consortium name="Lawrence Berkeley National Laboratory"/>
            <person name="Haridas S."/>
            <person name="Hensen N."/>
            <person name="Bonometti L."/>
            <person name="Westerberg I."/>
            <person name="Brannstrom I.O."/>
            <person name="Guillou S."/>
            <person name="Cros-Aarteil S."/>
            <person name="Calhoun S."/>
            <person name="Kuo A."/>
            <person name="Mondo S."/>
            <person name="Pangilinan J."/>
            <person name="Riley R."/>
            <person name="Labutti K."/>
            <person name="Andreopoulos B."/>
            <person name="Lipzen A."/>
            <person name="Chen C."/>
            <person name="Yanf M."/>
            <person name="Daum C."/>
            <person name="Ng V."/>
            <person name="Clum A."/>
            <person name="Steindorff A."/>
            <person name="Ohm R."/>
            <person name="Martin F."/>
            <person name="Silar P."/>
            <person name="Natvig D."/>
            <person name="Lalanne C."/>
            <person name="Gautier V."/>
            <person name="Ament-Velasquez S.L."/>
            <person name="Kruys A."/>
            <person name="Hutchinson M.I."/>
            <person name="Powell A.J."/>
            <person name="Barry K."/>
            <person name="Miller A.N."/>
            <person name="Grigoriev I.V."/>
            <person name="Debuchy R."/>
            <person name="Gladieux P."/>
            <person name="Thoren M.H."/>
            <person name="Johannesson H."/>
        </authorList>
    </citation>
    <scope>NUCLEOTIDE SEQUENCE</scope>
    <source>
        <strain evidence="1">CBS 955.72</strain>
    </source>
</reference>
<name>A0AAJ0HDS6_9PEZI</name>
<evidence type="ECO:0000313" key="2">
    <source>
        <dbReference type="Proteomes" id="UP001275084"/>
    </source>
</evidence>
<organism evidence="1 2">
    <name type="scientific">Lasiosphaeria hispida</name>
    <dbReference type="NCBI Taxonomy" id="260671"/>
    <lineage>
        <taxon>Eukaryota</taxon>
        <taxon>Fungi</taxon>
        <taxon>Dikarya</taxon>
        <taxon>Ascomycota</taxon>
        <taxon>Pezizomycotina</taxon>
        <taxon>Sordariomycetes</taxon>
        <taxon>Sordariomycetidae</taxon>
        <taxon>Sordariales</taxon>
        <taxon>Lasiosphaeriaceae</taxon>
        <taxon>Lasiosphaeria</taxon>
    </lineage>
</organism>
<sequence>MAARCDATLTGFFFLFSNTDEWPHFSIQLCKRRARESRLGFVNSRNKHYTGGGRHPPNCCCVSTGHARGGYRHAGVCLWWISLLGFVPKAAVQAASQSGDCVTPMAPSQTRLSSANPTNAIGFLAMAQSRCWLHPKNPNRIVGLSGAFVAFGWPAWASRVCMPTWVPSCHPRGLF</sequence>
<comment type="caution">
    <text evidence="1">The sequence shown here is derived from an EMBL/GenBank/DDBJ whole genome shotgun (WGS) entry which is preliminary data.</text>
</comment>
<reference evidence="1" key="1">
    <citation type="journal article" date="2023" name="Mol. Phylogenet. Evol.">
        <title>Genome-scale phylogeny and comparative genomics of the fungal order Sordariales.</title>
        <authorList>
            <person name="Hensen N."/>
            <person name="Bonometti L."/>
            <person name="Westerberg I."/>
            <person name="Brannstrom I.O."/>
            <person name="Guillou S."/>
            <person name="Cros-Aarteil S."/>
            <person name="Calhoun S."/>
            <person name="Haridas S."/>
            <person name="Kuo A."/>
            <person name="Mondo S."/>
            <person name="Pangilinan J."/>
            <person name="Riley R."/>
            <person name="LaButti K."/>
            <person name="Andreopoulos B."/>
            <person name="Lipzen A."/>
            <person name="Chen C."/>
            <person name="Yan M."/>
            <person name="Daum C."/>
            <person name="Ng V."/>
            <person name="Clum A."/>
            <person name="Steindorff A."/>
            <person name="Ohm R.A."/>
            <person name="Martin F."/>
            <person name="Silar P."/>
            <person name="Natvig D.O."/>
            <person name="Lalanne C."/>
            <person name="Gautier V."/>
            <person name="Ament-Velasquez S.L."/>
            <person name="Kruys A."/>
            <person name="Hutchinson M.I."/>
            <person name="Powell A.J."/>
            <person name="Barry K."/>
            <person name="Miller A.N."/>
            <person name="Grigoriev I.V."/>
            <person name="Debuchy R."/>
            <person name="Gladieux P."/>
            <person name="Hiltunen Thoren M."/>
            <person name="Johannesson H."/>
        </authorList>
    </citation>
    <scope>NUCLEOTIDE SEQUENCE</scope>
    <source>
        <strain evidence="1">CBS 955.72</strain>
    </source>
</reference>
<dbReference type="EMBL" id="JAUIQD010000005">
    <property type="protein sequence ID" value="KAK3349018.1"/>
    <property type="molecule type" value="Genomic_DNA"/>
</dbReference>
<protein>
    <submittedName>
        <fullName evidence="1">Uncharacterized protein</fullName>
    </submittedName>
</protein>
<accession>A0AAJ0HDS6</accession>
<evidence type="ECO:0000313" key="1">
    <source>
        <dbReference type="EMBL" id="KAK3349018.1"/>
    </source>
</evidence>